<dbReference type="SUPFAM" id="SSF55785">
    <property type="entry name" value="PYP-like sensor domain (PAS domain)"/>
    <property type="match status" value="2"/>
</dbReference>
<dbReference type="SUPFAM" id="SSF55073">
    <property type="entry name" value="Nucleotide cyclase"/>
    <property type="match status" value="1"/>
</dbReference>
<proteinExistence type="predicted"/>
<feature type="domain" description="EAL" evidence="3">
    <location>
        <begin position="469"/>
        <end position="721"/>
    </location>
</feature>
<sequence length="728" mass="82062">MTHQPTTNTLERRLQRERNARKEAERLLTQKSAELYEALQDNAHTRRKLELAIWAGNESIWEWDAEKQTYELLSFPEQASMVERYEGTTGSMFRRVHVDDREVLRMNWHLLISDNISSLDIVIRMRLFQGSTDRLSDPYDSQWRWIHCRGKVVQRDETGQASRVIGTIKDITQQRNTEESFRMMAKAFASSREAMLVVAGNGRILEANRAFYDLLHLTPGSIQHHSIDEFLVLKMPDSDKDTSNQNQTTVLKRDGMGDVTVQALLSRFSPDRSGRSYTIITLRDMREQQQAQQALEHMAQHDALTNLPNRGRFHEQLQAALVSLPDDQVQVLMFLDIDGFKAVNDEFGHIAADAMLVNLARRLQSVLPEGAIAGRWGGDEFVLSYRRDDQVDIPDPLPATVLRAIREPATIAGVVLRLTASIGTAESSADLADANELIRRADSAMYEAKASGRNQVRTFSGSGGGQARRVSLVSALSSAIEQDELEFFVQPKFNRHRQIVGGEMLARWQSGSHGVVSPAVFIPLIEQHGLNAAFSEAVLHYGTRYTAAMTAIDPKLHLAINLSAWQLLDGQLLRRLTDQCLSAHVAPASLELEITESVFMQPQNNPAELMQQLRELGFRLAIDDFGTGYSSLGYLRTLPLSTVKIDRCFVVDADQNERARRILSAIIQMSHDLGMSVVAEGVETESQWQLLAELDVELFQGFLLGKPMPFRDFLHLLQPLDKRNQRPA</sequence>
<dbReference type="Pfam" id="PF00990">
    <property type="entry name" value="GGDEF"/>
    <property type="match status" value="1"/>
</dbReference>
<dbReference type="InterPro" id="IPR000014">
    <property type="entry name" value="PAS"/>
</dbReference>
<dbReference type="CDD" id="cd01949">
    <property type="entry name" value="GGDEF"/>
    <property type="match status" value="1"/>
</dbReference>
<dbReference type="SMART" id="SM00091">
    <property type="entry name" value="PAS"/>
    <property type="match status" value="1"/>
</dbReference>
<dbReference type="InterPro" id="IPR000160">
    <property type="entry name" value="GGDEF_dom"/>
</dbReference>
<evidence type="ECO:0000256" key="1">
    <source>
        <dbReference type="SAM" id="Coils"/>
    </source>
</evidence>
<accession>A0A9X3ISZ4</accession>
<dbReference type="CDD" id="cd01948">
    <property type="entry name" value="EAL"/>
    <property type="match status" value="1"/>
</dbReference>
<dbReference type="InterPro" id="IPR035919">
    <property type="entry name" value="EAL_sf"/>
</dbReference>
<dbReference type="InterPro" id="IPR035965">
    <property type="entry name" value="PAS-like_dom_sf"/>
</dbReference>
<dbReference type="SMART" id="SM00052">
    <property type="entry name" value="EAL"/>
    <property type="match status" value="1"/>
</dbReference>
<dbReference type="SMART" id="SM00267">
    <property type="entry name" value="GGDEF"/>
    <property type="match status" value="1"/>
</dbReference>
<comment type="caution">
    <text evidence="5">The sequence shown here is derived from an EMBL/GenBank/DDBJ whole genome shotgun (WGS) entry which is preliminary data.</text>
</comment>
<dbReference type="Proteomes" id="UP001150830">
    <property type="component" value="Unassembled WGS sequence"/>
</dbReference>
<evidence type="ECO:0000259" key="4">
    <source>
        <dbReference type="PROSITE" id="PS50887"/>
    </source>
</evidence>
<dbReference type="InterPro" id="IPR000700">
    <property type="entry name" value="PAS-assoc_C"/>
</dbReference>
<dbReference type="InterPro" id="IPR043128">
    <property type="entry name" value="Rev_trsase/Diguanyl_cyclase"/>
</dbReference>
<dbReference type="CDD" id="cd00130">
    <property type="entry name" value="PAS"/>
    <property type="match status" value="1"/>
</dbReference>
<reference evidence="5" key="1">
    <citation type="submission" date="2022-11" db="EMBL/GenBank/DDBJ databases">
        <title>Parathalassolutuus dongxingensis gen. nov., sp. nov., a novel member of family Oceanospirillaceae isolated from a coastal shrimp pond in Guangxi, China.</title>
        <authorList>
            <person name="Chen H."/>
        </authorList>
    </citation>
    <scope>NUCLEOTIDE SEQUENCE</scope>
    <source>
        <strain evidence="5">G-43</strain>
    </source>
</reference>
<dbReference type="RefSeq" id="WP_283174559.1">
    <property type="nucleotide sequence ID" value="NZ_JAPNOA010000039.1"/>
</dbReference>
<keyword evidence="1" id="KW-0175">Coiled coil</keyword>
<dbReference type="PANTHER" id="PTHR44757:SF2">
    <property type="entry name" value="BIOFILM ARCHITECTURE MAINTENANCE PROTEIN MBAA"/>
    <property type="match status" value="1"/>
</dbReference>
<evidence type="ECO:0000259" key="2">
    <source>
        <dbReference type="PROSITE" id="PS50113"/>
    </source>
</evidence>
<evidence type="ECO:0000313" key="6">
    <source>
        <dbReference type="Proteomes" id="UP001150830"/>
    </source>
</evidence>
<name>A0A9X3ISZ4_9GAMM</name>
<dbReference type="Pfam" id="PF13188">
    <property type="entry name" value="PAS_8"/>
    <property type="match status" value="1"/>
</dbReference>
<feature type="domain" description="PAC" evidence="2">
    <location>
        <begin position="129"/>
        <end position="183"/>
    </location>
</feature>
<dbReference type="Gene3D" id="3.20.20.450">
    <property type="entry name" value="EAL domain"/>
    <property type="match status" value="1"/>
</dbReference>
<dbReference type="InterPro" id="IPR001633">
    <property type="entry name" value="EAL_dom"/>
</dbReference>
<protein>
    <submittedName>
        <fullName evidence="5">EAL domain-containing protein</fullName>
    </submittedName>
</protein>
<dbReference type="PANTHER" id="PTHR44757">
    <property type="entry name" value="DIGUANYLATE CYCLASE DGCP"/>
    <property type="match status" value="1"/>
</dbReference>
<dbReference type="EMBL" id="JAPNOA010000039">
    <property type="protein sequence ID" value="MCY0966351.1"/>
    <property type="molecule type" value="Genomic_DNA"/>
</dbReference>
<dbReference type="Pfam" id="PF00563">
    <property type="entry name" value="EAL"/>
    <property type="match status" value="1"/>
</dbReference>
<feature type="domain" description="GGDEF" evidence="4">
    <location>
        <begin position="328"/>
        <end position="461"/>
    </location>
</feature>
<dbReference type="PROSITE" id="PS50113">
    <property type="entry name" value="PAC"/>
    <property type="match status" value="1"/>
</dbReference>
<gene>
    <name evidence="5" type="ORF">OUO13_14235</name>
</gene>
<keyword evidence="6" id="KW-1185">Reference proteome</keyword>
<organism evidence="5 6">
    <name type="scientific">Parathalassolituus penaei</name>
    <dbReference type="NCBI Taxonomy" id="2997323"/>
    <lineage>
        <taxon>Bacteria</taxon>
        <taxon>Pseudomonadati</taxon>
        <taxon>Pseudomonadota</taxon>
        <taxon>Gammaproteobacteria</taxon>
        <taxon>Oceanospirillales</taxon>
        <taxon>Oceanospirillaceae</taxon>
        <taxon>Parathalassolituus</taxon>
    </lineage>
</organism>
<dbReference type="Gene3D" id="3.30.450.20">
    <property type="entry name" value="PAS domain"/>
    <property type="match status" value="2"/>
</dbReference>
<dbReference type="AlphaFoldDB" id="A0A9X3ISZ4"/>
<dbReference type="PROSITE" id="PS50883">
    <property type="entry name" value="EAL"/>
    <property type="match status" value="1"/>
</dbReference>
<dbReference type="InterPro" id="IPR029787">
    <property type="entry name" value="Nucleotide_cyclase"/>
</dbReference>
<dbReference type="SUPFAM" id="SSF141868">
    <property type="entry name" value="EAL domain-like"/>
    <property type="match status" value="1"/>
</dbReference>
<evidence type="ECO:0000313" key="5">
    <source>
        <dbReference type="EMBL" id="MCY0966351.1"/>
    </source>
</evidence>
<feature type="coiled-coil region" evidence="1">
    <location>
        <begin position="7"/>
        <end position="34"/>
    </location>
</feature>
<dbReference type="PROSITE" id="PS50887">
    <property type="entry name" value="GGDEF"/>
    <property type="match status" value="1"/>
</dbReference>
<evidence type="ECO:0000259" key="3">
    <source>
        <dbReference type="PROSITE" id="PS50883"/>
    </source>
</evidence>
<dbReference type="Gene3D" id="3.30.70.270">
    <property type="match status" value="1"/>
</dbReference>
<dbReference type="InterPro" id="IPR052155">
    <property type="entry name" value="Biofilm_reg_signaling"/>
</dbReference>
<dbReference type="NCBIfam" id="TIGR00254">
    <property type="entry name" value="GGDEF"/>
    <property type="match status" value="1"/>
</dbReference>